<dbReference type="InterPro" id="IPR000719">
    <property type="entry name" value="Prot_kinase_dom"/>
</dbReference>
<sequence length="821" mass="93087">MAFSLCSSFGFSHVQPHHTIALDTISIDDSLTGDQTIISKGETFELGFFKSSKSQNHYYIGIWYRKISVQTIVWVANRDEPILDPSSSKLTLLDGNLVLLHNSSNIPIWSTHIASNSLTTPEVVLGDDGNLVLKDGSNPSVTIWQTFDYPTDTWLPGGKLRFNKKTNQSQKLNSWRNLEDPAMGFYNLVSDSGRSGNIQFLIYWNNSKLSWDSGEWDEKSNTFLLAPELKLDFNVIYSYVSNVNESYFTYSLYNNAIMSRFVIDISGQIKQFVWSEGTKKWNLHWVQPEQSCDVYGTCGPFGNCNLDRQKCECLPGFVPRSSEDWSQQDSTGGCVRSTSLQCSEDSFSAIPTSNFPDNPRLQQVHSAEECKSACEDTCSCNAYAFDSRCRLWDGDIINFKTIASSRSQPEIFHLKRAATEVRKTKAEVWKIVVPVFILLATVMGVLGYIYLSKRNKTNKRGRLIGLKGVLTSFLKYNLNTNMFDDSETKGDTHELQIFNFACLSNATNNFSLKNKLGGRRLQNEQEIAVKRLSKSSGRGIEEFKNEVLLISKLQHRNLVKLLGCCTEGEENMLIYEYMPKKSLDAFLFDPRKKAQLDWEKRFNIIGGVARGLLYLHRDSRLRIIHRDLKVSNILLDENMTPKISDFGMARIFGGDQIIANTNRVVGTFGYMSPEYIMGGTFSEKSDVFSFGVLILEIVSSKRNHSFDNPEQPFNNLLLHTWRLWNEGKWSEVVDEALGNLYCPLEVIKCIHIGLLCVQNRAVDRPNMAEVDLMLVSETDRPAPKEPPYTCPTSSYKPGSNNNITFTAVEGRKDPRSSFLWN</sequence>
<keyword evidence="12" id="KW-0812">Transmembrane</keyword>
<dbReference type="InterPro" id="IPR036426">
    <property type="entry name" value="Bulb-type_lectin_dom_sf"/>
</dbReference>
<keyword evidence="2" id="KW-1003">Cell membrane</keyword>
<dbReference type="SUPFAM" id="SSF51110">
    <property type="entry name" value="alpha-D-mannose-specific plant lectins"/>
    <property type="match status" value="1"/>
</dbReference>
<dbReference type="Gene3D" id="3.30.200.20">
    <property type="entry name" value="Phosphorylase Kinase, domain 1"/>
    <property type="match status" value="1"/>
</dbReference>
<keyword evidence="12" id="KW-0472">Membrane</keyword>
<dbReference type="SMART" id="SM00220">
    <property type="entry name" value="S_TKc"/>
    <property type="match status" value="1"/>
</dbReference>
<comment type="subcellular location">
    <subcellularLocation>
        <location evidence="1">Cell membrane</location>
        <topology evidence="1">Single-pass type I membrane protein</topology>
    </subcellularLocation>
</comment>
<comment type="catalytic activity">
    <reaction evidence="11">
        <text>L-seryl-[protein] + ATP = O-phospho-L-seryl-[protein] + ADP + H(+)</text>
        <dbReference type="Rhea" id="RHEA:17989"/>
        <dbReference type="Rhea" id="RHEA-COMP:9863"/>
        <dbReference type="Rhea" id="RHEA-COMP:11604"/>
        <dbReference type="ChEBI" id="CHEBI:15378"/>
        <dbReference type="ChEBI" id="CHEBI:29999"/>
        <dbReference type="ChEBI" id="CHEBI:30616"/>
        <dbReference type="ChEBI" id="CHEBI:83421"/>
        <dbReference type="ChEBI" id="CHEBI:456216"/>
        <dbReference type="EC" id="2.7.11.1"/>
    </reaction>
</comment>
<evidence type="ECO:0000256" key="8">
    <source>
        <dbReference type="ARBA" id="ARBA00022840"/>
    </source>
</evidence>
<evidence type="ECO:0000259" key="13">
    <source>
        <dbReference type="PROSITE" id="PS50011"/>
    </source>
</evidence>
<dbReference type="PIRSF" id="PIRSF000641">
    <property type="entry name" value="SRK"/>
    <property type="match status" value="1"/>
</dbReference>
<gene>
    <name evidence="16" type="ORF">C5167_006221</name>
</gene>
<dbReference type="InterPro" id="IPR001245">
    <property type="entry name" value="Ser-Thr/Tyr_kinase_cat_dom"/>
</dbReference>
<evidence type="ECO:0000256" key="4">
    <source>
        <dbReference type="ARBA" id="ARBA00022679"/>
    </source>
</evidence>
<dbReference type="CDD" id="cd01098">
    <property type="entry name" value="PAN_AP_plant"/>
    <property type="match status" value="1"/>
</dbReference>
<dbReference type="STRING" id="3469.A0A4Y7JGZ1"/>
<dbReference type="PROSITE" id="PS50927">
    <property type="entry name" value="BULB_LECTIN"/>
    <property type="match status" value="1"/>
</dbReference>
<feature type="domain" description="Apple" evidence="15">
    <location>
        <begin position="342"/>
        <end position="418"/>
    </location>
</feature>
<dbReference type="GO" id="GO:0106310">
    <property type="term" value="F:protein serine kinase activity"/>
    <property type="evidence" value="ECO:0007669"/>
    <property type="project" value="RHEA"/>
</dbReference>
<dbReference type="Pfam" id="PF08276">
    <property type="entry name" value="PAN_2"/>
    <property type="match status" value="1"/>
</dbReference>
<dbReference type="Gene3D" id="1.10.510.10">
    <property type="entry name" value="Transferase(Phosphotransferase) domain 1"/>
    <property type="match status" value="1"/>
</dbReference>
<organism evidence="16 17">
    <name type="scientific">Papaver somniferum</name>
    <name type="common">Opium poppy</name>
    <dbReference type="NCBI Taxonomy" id="3469"/>
    <lineage>
        <taxon>Eukaryota</taxon>
        <taxon>Viridiplantae</taxon>
        <taxon>Streptophyta</taxon>
        <taxon>Embryophyta</taxon>
        <taxon>Tracheophyta</taxon>
        <taxon>Spermatophyta</taxon>
        <taxon>Magnoliopsida</taxon>
        <taxon>Ranunculales</taxon>
        <taxon>Papaveraceae</taxon>
        <taxon>Papaveroideae</taxon>
        <taxon>Papaver</taxon>
    </lineage>
</organism>
<dbReference type="FunFam" id="2.90.10.10:FF:000002">
    <property type="entry name" value="Serine/threonine-protein kinase"/>
    <property type="match status" value="1"/>
</dbReference>
<keyword evidence="8 11" id="KW-0067">ATP-binding</keyword>
<dbReference type="SMART" id="SM00108">
    <property type="entry name" value="B_lectin"/>
    <property type="match status" value="1"/>
</dbReference>
<dbReference type="Gramene" id="RZC58915">
    <property type="protein sequence ID" value="RZC58915"/>
    <property type="gene ID" value="C5167_006221"/>
</dbReference>
<evidence type="ECO:0000259" key="14">
    <source>
        <dbReference type="PROSITE" id="PS50927"/>
    </source>
</evidence>
<keyword evidence="6 11" id="KW-0547">Nucleotide-binding</keyword>
<dbReference type="AlphaFoldDB" id="A0A4Y7JGZ1"/>
<keyword evidence="9" id="KW-1015">Disulfide bond</keyword>
<keyword evidence="4 11" id="KW-0808">Transferase</keyword>
<dbReference type="SUPFAM" id="SSF56112">
    <property type="entry name" value="Protein kinase-like (PK-like)"/>
    <property type="match status" value="1"/>
</dbReference>
<dbReference type="PANTHER" id="PTHR27002">
    <property type="entry name" value="RECEPTOR-LIKE SERINE/THREONINE-PROTEIN KINASE SD1-8"/>
    <property type="match status" value="1"/>
</dbReference>
<feature type="transmembrane region" description="Helical" evidence="12">
    <location>
        <begin position="431"/>
        <end position="451"/>
    </location>
</feature>
<evidence type="ECO:0000256" key="10">
    <source>
        <dbReference type="ARBA" id="ARBA00023180"/>
    </source>
</evidence>
<evidence type="ECO:0000259" key="15">
    <source>
        <dbReference type="PROSITE" id="PS50948"/>
    </source>
</evidence>
<evidence type="ECO:0000256" key="9">
    <source>
        <dbReference type="ARBA" id="ARBA00023157"/>
    </source>
</evidence>
<evidence type="ECO:0000313" key="17">
    <source>
        <dbReference type="Proteomes" id="UP000316621"/>
    </source>
</evidence>
<dbReference type="GO" id="GO:0048544">
    <property type="term" value="P:recognition of pollen"/>
    <property type="evidence" value="ECO:0007669"/>
    <property type="project" value="InterPro"/>
</dbReference>
<dbReference type="CDD" id="cd00028">
    <property type="entry name" value="B_lectin"/>
    <property type="match status" value="1"/>
</dbReference>
<accession>A0A4Y7JGZ1</accession>
<evidence type="ECO:0000256" key="2">
    <source>
        <dbReference type="ARBA" id="ARBA00022475"/>
    </source>
</evidence>
<comment type="similarity">
    <text evidence="11">Belongs to the protein kinase superfamily. Ser/Thr protein kinase family.</text>
</comment>
<dbReference type="PROSITE" id="PS50011">
    <property type="entry name" value="PROTEIN_KINASE_DOM"/>
    <property type="match status" value="1"/>
</dbReference>
<evidence type="ECO:0000256" key="3">
    <source>
        <dbReference type="ARBA" id="ARBA00022527"/>
    </source>
</evidence>
<keyword evidence="17" id="KW-1185">Reference proteome</keyword>
<protein>
    <recommendedName>
        <fullName evidence="11">Receptor-like serine/threonine-protein kinase</fullName>
        <ecNumber evidence="11">2.7.11.1</ecNumber>
    </recommendedName>
</protein>
<keyword evidence="3 11" id="KW-0723">Serine/threonine-protein kinase</keyword>
<dbReference type="PROSITE" id="PS00108">
    <property type="entry name" value="PROTEIN_KINASE_ST"/>
    <property type="match status" value="1"/>
</dbReference>
<evidence type="ECO:0000256" key="7">
    <source>
        <dbReference type="ARBA" id="ARBA00022777"/>
    </source>
</evidence>
<dbReference type="Gene3D" id="2.90.10.10">
    <property type="entry name" value="Bulb-type lectin domain"/>
    <property type="match status" value="1"/>
</dbReference>
<dbReference type="InterPro" id="IPR001480">
    <property type="entry name" value="Bulb-type_lectin_dom"/>
</dbReference>
<dbReference type="InterPro" id="IPR024171">
    <property type="entry name" value="SRK-like_kinase"/>
</dbReference>
<dbReference type="InterPro" id="IPR003609">
    <property type="entry name" value="Pan_app"/>
</dbReference>
<evidence type="ECO:0000256" key="5">
    <source>
        <dbReference type="ARBA" id="ARBA00022729"/>
    </source>
</evidence>
<dbReference type="EC" id="2.7.11.1" evidence="11"/>
<keyword evidence="5" id="KW-0732">Signal</keyword>
<dbReference type="GO" id="GO:0005886">
    <property type="term" value="C:plasma membrane"/>
    <property type="evidence" value="ECO:0007669"/>
    <property type="project" value="UniProtKB-SubCell"/>
</dbReference>
<feature type="domain" description="Protein kinase" evidence="13">
    <location>
        <begin position="435"/>
        <end position="774"/>
    </location>
</feature>
<dbReference type="EMBL" id="CM010718">
    <property type="protein sequence ID" value="RZC58915.1"/>
    <property type="molecule type" value="Genomic_DNA"/>
</dbReference>
<dbReference type="FunFam" id="1.10.510.10:FF:000060">
    <property type="entry name" value="G-type lectin S-receptor-like serine/threonine-protein kinase"/>
    <property type="match status" value="1"/>
</dbReference>
<dbReference type="InterPro" id="IPR000858">
    <property type="entry name" value="S_locus_glycoprot_dom"/>
</dbReference>
<dbReference type="Pfam" id="PF00954">
    <property type="entry name" value="S_locus_glycop"/>
    <property type="match status" value="1"/>
</dbReference>
<evidence type="ECO:0000313" key="16">
    <source>
        <dbReference type="EMBL" id="RZC58915.1"/>
    </source>
</evidence>
<evidence type="ECO:0000256" key="11">
    <source>
        <dbReference type="PIRNR" id="PIRNR000641"/>
    </source>
</evidence>
<dbReference type="Pfam" id="PF01453">
    <property type="entry name" value="B_lectin"/>
    <property type="match status" value="1"/>
</dbReference>
<dbReference type="GO" id="GO:0004674">
    <property type="term" value="F:protein serine/threonine kinase activity"/>
    <property type="evidence" value="ECO:0007669"/>
    <property type="project" value="UniProtKB-KW"/>
</dbReference>
<dbReference type="PROSITE" id="PS50948">
    <property type="entry name" value="PAN"/>
    <property type="match status" value="1"/>
</dbReference>
<comment type="catalytic activity">
    <reaction evidence="11">
        <text>L-threonyl-[protein] + ATP = O-phospho-L-threonyl-[protein] + ADP + H(+)</text>
        <dbReference type="Rhea" id="RHEA:46608"/>
        <dbReference type="Rhea" id="RHEA-COMP:11060"/>
        <dbReference type="Rhea" id="RHEA-COMP:11605"/>
        <dbReference type="ChEBI" id="CHEBI:15378"/>
        <dbReference type="ChEBI" id="CHEBI:30013"/>
        <dbReference type="ChEBI" id="CHEBI:30616"/>
        <dbReference type="ChEBI" id="CHEBI:61977"/>
        <dbReference type="ChEBI" id="CHEBI:456216"/>
        <dbReference type="EC" id="2.7.11.1"/>
    </reaction>
</comment>
<keyword evidence="10" id="KW-0325">Glycoprotein</keyword>
<dbReference type="GO" id="GO:0005524">
    <property type="term" value="F:ATP binding"/>
    <property type="evidence" value="ECO:0007669"/>
    <property type="project" value="UniProtKB-KW"/>
</dbReference>
<dbReference type="FunFam" id="3.30.200.20:FF:000924">
    <property type="entry name" value="Uncharacterized protein"/>
    <property type="match status" value="1"/>
</dbReference>
<proteinExistence type="inferred from homology"/>
<dbReference type="SMART" id="SM00473">
    <property type="entry name" value="PAN_AP"/>
    <property type="match status" value="1"/>
</dbReference>
<dbReference type="PANTHER" id="PTHR27002:SF181">
    <property type="entry name" value="RECEPTOR-LIKE SERINE_THREONINE-PROTEIN KINASE"/>
    <property type="match status" value="1"/>
</dbReference>
<name>A0A4Y7JGZ1_PAPSO</name>
<keyword evidence="7 11" id="KW-0418">Kinase</keyword>
<dbReference type="InterPro" id="IPR011009">
    <property type="entry name" value="Kinase-like_dom_sf"/>
</dbReference>
<evidence type="ECO:0000256" key="12">
    <source>
        <dbReference type="SAM" id="Phobius"/>
    </source>
</evidence>
<dbReference type="Proteomes" id="UP000316621">
    <property type="component" value="Chromosome 4"/>
</dbReference>
<evidence type="ECO:0000256" key="6">
    <source>
        <dbReference type="ARBA" id="ARBA00022741"/>
    </source>
</evidence>
<dbReference type="InterPro" id="IPR008271">
    <property type="entry name" value="Ser/Thr_kinase_AS"/>
</dbReference>
<keyword evidence="12" id="KW-1133">Transmembrane helix</keyword>
<dbReference type="Pfam" id="PF07714">
    <property type="entry name" value="PK_Tyr_Ser-Thr"/>
    <property type="match status" value="1"/>
</dbReference>
<evidence type="ECO:0000256" key="1">
    <source>
        <dbReference type="ARBA" id="ARBA00004251"/>
    </source>
</evidence>
<feature type="domain" description="Bulb-type lectin" evidence="14">
    <location>
        <begin position="22"/>
        <end position="146"/>
    </location>
</feature>
<reference evidence="16 17" key="1">
    <citation type="journal article" date="2018" name="Science">
        <title>The opium poppy genome and morphinan production.</title>
        <authorList>
            <person name="Guo L."/>
            <person name="Winzer T."/>
            <person name="Yang X."/>
            <person name="Li Y."/>
            <person name="Ning Z."/>
            <person name="He Z."/>
            <person name="Teodor R."/>
            <person name="Lu Y."/>
            <person name="Bowser T.A."/>
            <person name="Graham I.A."/>
            <person name="Ye K."/>
        </authorList>
    </citation>
    <scope>NUCLEOTIDE SEQUENCE [LARGE SCALE GENOMIC DNA]</scope>
    <source>
        <strain evidence="17">cv. HN1</strain>
        <tissue evidence="16">Leaves</tissue>
    </source>
</reference>